<protein>
    <submittedName>
        <fullName evidence="2">Uncharacterized protein</fullName>
    </submittedName>
</protein>
<name>A0A976ICH9_BRELC</name>
<evidence type="ECO:0000313" key="3">
    <source>
        <dbReference type="Proteomes" id="UP000294530"/>
    </source>
</evidence>
<sequence>MCENSWQLEQTAIAFTIMSGFAGRVGRDDSRDPADRLRAKVNSSVKSPSPETQLQRGTYQAAGSDQPELLPRVRRGRTPIQRTPL</sequence>
<evidence type="ECO:0000313" key="2">
    <source>
        <dbReference type="EMBL" id="TDH67153.1"/>
    </source>
</evidence>
<organism evidence="2 3">
    <name type="scientific">Bremia lactucae</name>
    <name type="common">Lettuce downy mildew</name>
    <dbReference type="NCBI Taxonomy" id="4779"/>
    <lineage>
        <taxon>Eukaryota</taxon>
        <taxon>Sar</taxon>
        <taxon>Stramenopiles</taxon>
        <taxon>Oomycota</taxon>
        <taxon>Peronosporomycetes</taxon>
        <taxon>Peronosporales</taxon>
        <taxon>Peronosporaceae</taxon>
        <taxon>Bremia</taxon>
    </lineage>
</organism>
<comment type="caution">
    <text evidence="2">The sequence shown here is derived from an EMBL/GenBank/DDBJ whole genome shotgun (WGS) entry which is preliminary data.</text>
</comment>
<dbReference type="EMBL" id="SHOA02000013">
    <property type="protein sequence ID" value="TDH67153.1"/>
    <property type="molecule type" value="Genomic_DNA"/>
</dbReference>
<keyword evidence="3" id="KW-1185">Reference proteome</keyword>
<proteinExistence type="predicted"/>
<dbReference type="AlphaFoldDB" id="A0A976ICH9"/>
<dbReference type="Proteomes" id="UP000294530">
    <property type="component" value="Unassembled WGS sequence"/>
</dbReference>
<reference evidence="2 3" key="1">
    <citation type="journal article" date="2021" name="Genome Biol.">
        <title>AFLAP: assembly-free linkage analysis pipeline using k-mers from genome sequencing data.</title>
        <authorList>
            <person name="Fletcher K."/>
            <person name="Zhang L."/>
            <person name="Gil J."/>
            <person name="Han R."/>
            <person name="Cavanaugh K."/>
            <person name="Michelmore R."/>
        </authorList>
    </citation>
    <scope>NUCLEOTIDE SEQUENCE [LARGE SCALE GENOMIC DNA]</scope>
    <source>
        <strain evidence="2 3">SF5</strain>
    </source>
</reference>
<evidence type="ECO:0000256" key="1">
    <source>
        <dbReference type="SAM" id="MobiDB-lite"/>
    </source>
</evidence>
<accession>A0A976ICH9</accession>
<dbReference type="GeneID" id="94353196"/>
<gene>
    <name evidence="2" type="ORF">CCR75_009486</name>
</gene>
<feature type="compositionally biased region" description="Basic and acidic residues" evidence="1">
    <location>
        <begin position="25"/>
        <end position="38"/>
    </location>
</feature>
<dbReference type="KEGG" id="blac:94353196"/>
<feature type="compositionally biased region" description="Polar residues" evidence="1">
    <location>
        <begin position="41"/>
        <end position="63"/>
    </location>
</feature>
<feature type="region of interest" description="Disordered" evidence="1">
    <location>
        <begin position="22"/>
        <end position="85"/>
    </location>
</feature>
<dbReference type="RefSeq" id="XP_067816652.1">
    <property type="nucleotide sequence ID" value="XM_067967525.1"/>
</dbReference>